<keyword evidence="1" id="KW-0472">Membrane</keyword>
<evidence type="ECO:0000256" key="1">
    <source>
        <dbReference type="SAM" id="Phobius"/>
    </source>
</evidence>
<feature type="transmembrane region" description="Helical" evidence="1">
    <location>
        <begin position="12"/>
        <end position="33"/>
    </location>
</feature>
<name>A0A4Q4MY31_9PLEO</name>
<accession>A0A4Q4MY31</accession>
<evidence type="ECO:0000313" key="2">
    <source>
        <dbReference type="EMBL" id="RYN62322.1"/>
    </source>
</evidence>
<organism evidence="2 3">
    <name type="scientific">Alternaria tenuissima</name>
    <dbReference type="NCBI Taxonomy" id="119927"/>
    <lineage>
        <taxon>Eukaryota</taxon>
        <taxon>Fungi</taxon>
        <taxon>Dikarya</taxon>
        <taxon>Ascomycota</taxon>
        <taxon>Pezizomycotina</taxon>
        <taxon>Dothideomycetes</taxon>
        <taxon>Pleosporomycetidae</taxon>
        <taxon>Pleosporales</taxon>
        <taxon>Pleosporineae</taxon>
        <taxon>Pleosporaceae</taxon>
        <taxon>Alternaria</taxon>
        <taxon>Alternaria sect. Alternaria</taxon>
        <taxon>Alternaria alternata complex</taxon>
    </lineage>
</organism>
<dbReference type="Proteomes" id="UP000292402">
    <property type="component" value="Unassembled WGS sequence"/>
</dbReference>
<gene>
    <name evidence="2" type="ORF">AA0114_g48</name>
</gene>
<sequence length="45" mass="4771">MVLATANALRTLHPLAAQTALACATIATALYLYTINLKNILARSN</sequence>
<proteinExistence type="predicted"/>
<dbReference type="EMBL" id="PDXA01000001">
    <property type="protein sequence ID" value="RYN62322.1"/>
    <property type="molecule type" value="Genomic_DNA"/>
</dbReference>
<keyword evidence="1" id="KW-1133">Transmembrane helix</keyword>
<evidence type="ECO:0000313" key="3">
    <source>
        <dbReference type="Proteomes" id="UP000292402"/>
    </source>
</evidence>
<protein>
    <submittedName>
        <fullName evidence="2">Uncharacterized protein</fullName>
    </submittedName>
</protein>
<comment type="caution">
    <text evidence="2">The sequence shown here is derived from an EMBL/GenBank/DDBJ whole genome shotgun (WGS) entry which is preliminary data.</text>
</comment>
<dbReference type="AlphaFoldDB" id="A0A4Q4MY31"/>
<keyword evidence="1" id="KW-0812">Transmembrane</keyword>
<reference evidence="3" key="1">
    <citation type="journal article" date="2019" name="bioRxiv">
        <title>Genomics, evolutionary history and diagnostics of the Alternaria alternata species group including apple and Asian pear pathotypes.</title>
        <authorList>
            <person name="Armitage A.D."/>
            <person name="Cockerton H.M."/>
            <person name="Sreenivasaprasad S."/>
            <person name="Woodhall J.W."/>
            <person name="Lane C.R."/>
            <person name="Harrison R.J."/>
            <person name="Clarkson J.P."/>
        </authorList>
    </citation>
    <scope>NUCLEOTIDE SEQUENCE [LARGE SCALE GENOMIC DNA]</scope>
    <source>
        <strain evidence="3">FERA 1082</strain>
    </source>
</reference>